<gene>
    <name evidence="2" type="ORF">GCM10010269_34720</name>
</gene>
<evidence type="ECO:0000313" key="3">
    <source>
        <dbReference type="Proteomes" id="UP000606194"/>
    </source>
</evidence>
<reference evidence="2" key="2">
    <citation type="submission" date="2020-09" db="EMBL/GenBank/DDBJ databases">
        <authorList>
            <person name="Sun Q."/>
            <person name="Ohkuma M."/>
        </authorList>
    </citation>
    <scope>NUCLEOTIDE SEQUENCE</scope>
    <source>
        <strain evidence="2">JCM 4386</strain>
    </source>
</reference>
<keyword evidence="1" id="KW-1133">Transmembrane helix</keyword>
<sequence>MIIAWVLAVAGAVLAGLVSAGGDGTFRAVLTGALVGSGAAGTVWGCGRMVCVGLARQRVRQWDVEWEEADMRWGGKTG</sequence>
<dbReference type="RefSeq" id="WP_229878136.1">
    <property type="nucleotide sequence ID" value="NZ_BMTL01000013.1"/>
</dbReference>
<dbReference type="Proteomes" id="UP000606194">
    <property type="component" value="Unassembled WGS sequence"/>
</dbReference>
<feature type="transmembrane region" description="Helical" evidence="1">
    <location>
        <begin position="30"/>
        <end position="51"/>
    </location>
</feature>
<protein>
    <submittedName>
        <fullName evidence="2">Uncharacterized protein</fullName>
    </submittedName>
</protein>
<evidence type="ECO:0000256" key="1">
    <source>
        <dbReference type="SAM" id="Phobius"/>
    </source>
</evidence>
<comment type="caution">
    <text evidence="2">The sequence shown here is derived from an EMBL/GenBank/DDBJ whole genome shotgun (WGS) entry which is preliminary data.</text>
</comment>
<evidence type="ECO:0000313" key="2">
    <source>
        <dbReference type="EMBL" id="GGR92735.1"/>
    </source>
</evidence>
<accession>A0A918FWJ1</accession>
<keyword evidence="3" id="KW-1185">Reference proteome</keyword>
<name>A0A918FWJ1_9ACTN</name>
<keyword evidence="1" id="KW-0812">Transmembrane</keyword>
<dbReference type="AlphaFoldDB" id="A0A918FWJ1"/>
<proteinExistence type="predicted"/>
<dbReference type="EMBL" id="BMTL01000013">
    <property type="protein sequence ID" value="GGR92735.1"/>
    <property type="molecule type" value="Genomic_DNA"/>
</dbReference>
<organism evidence="2 3">
    <name type="scientific">Streptomyces humidus</name>
    <dbReference type="NCBI Taxonomy" id="52259"/>
    <lineage>
        <taxon>Bacteria</taxon>
        <taxon>Bacillati</taxon>
        <taxon>Actinomycetota</taxon>
        <taxon>Actinomycetes</taxon>
        <taxon>Kitasatosporales</taxon>
        <taxon>Streptomycetaceae</taxon>
        <taxon>Streptomyces</taxon>
    </lineage>
</organism>
<reference evidence="2" key="1">
    <citation type="journal article" date="2014" name="Int. J. Syst. Evol. Microbiol.">
        <title>Complete genome sequence of Corynebacterium casei LMG S-19264T (=DSM 44701T), isolated from a smear-ripened cheese.</title>
        <authorList>
            <consortium name="US DOE Joint Genome Institute (JGI-PGF)"/>
            <person name="Walter F."/>
            <person name="Albersmeier A."/>
            <person name="Kalinowski J."/>
            <person name="Ruckert C."/>
        </authorList>
    </citation>
    <scope>NUCLEOTIDE SEQUENCE</scope>
    <source>
        <strain evidence="2">JCM 4386</strain>
    </source>
</reference>
<keyword evidence="1" id="KW-0472">Membrane</keyword>